<gene>
    <name evidence="2" type="ORF">RWH43_00875</name>
</gene>
<proteinExistence type="predicted"/>
<name>A0ABU3RQX1_9MICO</name>
<protein>
    <submittedName>
        <fullName evidence="2">Uncharacterized protein</fullName>
    </submittedName>
</protein>
<accession>A0ABU3RQX1</accession>
<sequence>MSARSDESLASEAARRRRELREEQGRHATTRALLESANRLLLTVALCDRLADPRDFDLIVGMGQVVNARGSIDWARVDALVEVLLDERPHLAAPRTEAPWRPGSTALQWMQAET</sequence>
<feature type="region of interest" description="Disordered" evidence="1">
    <location>
        <begin position="1"/>
        <end position="27"/>
    </location>
</feature>
<keyword evidence="3" id="KW-1185">Reference proteome</keyword>
<comment type="caution">
    <text evidence="2">The sequence shown here is derived from an EMBL/GenBank/DDBJ whole genome shotgun (WGS) entry which is preliminary data.</text>
</comment>
<dbReference type="Proteomes" id="UP001256673">
    <property type="component" value="Unassembled WGS sequence"/>
</dbReference>
<organism evidence="2 3">
    <name type="scientific">Microbacterium algihabitans</name>
    <dbReference type="NCBI Taxonomy" id="3075992"/>
    <lineage>
        <taxon>Bacteria</taxon>
        <taxon>Bacillati</taxon>
        <taxon>Actinomycetota</taxon>
        <taxon>Actinomycetes</taxon>
        <taxon>Micrococcales</taxon>
        <taxon>Microbacteriaceae</taxon>
        <taxon>Microbacterium</taxon>
    </lineage>
</organism>
<evidence type="ECO:0000256" key="1">
    <source>
        <dbReference type="SAM" id="MobiDB-lite"/>
    </source>
</evidence>
<dbReference type="RefSeq" id="WP_316000422.1">
    <property type="nucleotide sequence ID" value="NZ_JAWDIU010000001.1"/>
</dbReference>
<dbReference type="EMBL" id="JAWDIU010000001">
    <property type="protein sequence ID" value="MDU0325297.1"/>
    <property type="molecule type" value="Genomic_DNA"/>
</dbReference>
<reference evidence="2 3" key="1">
    <citation type="submission" date="2023-09" db="EMBL/GenBank/DDBJ databases">
        <title>Microbacterium fusihabitans sp. nov., Microbacterium phycihabitans sp. nov., and Microbacterium cervinum sp. nov., isolated from dried seaweeds of beach.</title>
        <authorList>
            <person name="Lee S.D."/>
        </authorList>
    </citation>
    <scope>NUCLEOTIDE SEQUENCE [LARGE SCALE GENOMIC DNA]</scope>
    <source>
        <strain evidence="2 3">KSW2-21</strain>
    </source>
</reference>
<evidence type="ECO:0000313" key="2">
    <source>
        <dbReference type="EMBL" id="MDU0325297.1"/>
    </source>
</evidence>
<evidence type="ECO:0000313" key="3">
    <source>
        <dbReference type="Proteomes" id="UP001256673"/>
    </source>
</evidence>